<dbReference type="EMBL" id="KY401053">
    <property type="protein sequence ID" value="AQT23904.1"/>
    <property type="molecule type" value="Genomic_DNA"/>
</dbReference>
<dbReference type="AlphaFoldDB" id="A0A1S6KRB8"/>
<accession>A0A1S6KRB8</accession>
<geneLocation type="plasmid" evidence="1">
    <name>unnamed</name>
</geneLocation>
<evidence type="ECO:0000313" key="1">
    <source>
        <dbReference type="EMBL" id="AQT23904.1"/>
    </source>
</evidence>
<proteinExistence type="predicted"/>
<reference evidence="1" key="1">
    <citation type="submission" date="2016-12" db="EMBL/GenBank/DDBJ databases">
        <title>Fusion of virulence plasmid pSEN and IncHI2 resistance plasmid in Salmonella enteritidis.</title>
        <authorList>
            <person name="Wong M.H."/>
            <person name="Chen S."/>
        </authorList>
    </citation>
    <scope>NUCLEOTIDE SEQUENCE</scope>
    <source>
        <strain evidence="1">SE380</strain>
        <plasmid evidence="1">unnamed</plasmid>
    </source>
</reference>
<organism evidence="1">
    <name type="scientific">Salmonella enteritidis</name>
    <dbReference type="NCBI Taxonomy" id="149539"/>
    <lineage>
        <taxon>Bacteria</taxon>
        <taxon>Pseudomonadati</taxon>
        <taxon>Pseudomonadota</taxon>
        <taxon>Gammaproteobacteria</taxon>
        <taxon>Enterobacterales</taxon>
        <taxon>Enterobacteriaceae</taxon>
        <taxon>Salmonella</taxon>
    </lineage>
</organism>
<keyword evidence="1" id="KW-0614">Plasmid</keyword>
<sequence length="119" mass="12923">MSTAESWGPAPAAWVPIQWLTTAYKIPCWRGDGSRSGPSPCKARRDITPLSNLVTSFIIKSDSIPALWAGAAALFSGGNGLDIRFLLRFRWSGCCNYLHDRARRIATGGTNVVSEPART</sequence>
<name>A0A1S6KRB8_SALEN</name>
<protein>
    <submittedName>
        <fullName evidence="1">Kappa-fimbriae probable subunit</fullName>
    </submittedName>
</protein>